<sequence>MRMKKRKRRTAPHSLRRRAAFLFGGDEQNSPGAMRHPGVRCQWKPAARSVRPISPGGFAST</sequence>
<accession>A0A7U9P491</accession>
<feature type="region of interest" description="Disordered" evidence="1">
    <location>
        <begin position="1"/>
        <end position="39"/>
    </location>
</feature>
<proteinExistence type="predicted"/>
<comment type="caution">
    <text evidence="2">The sequence shown here is derived from an EMBL/GenBank/DDBJ whole genome shotgun (WGS) entry which is preliminary data.</text>
</comment>
<name>A0A7U9P491_GEOTM</name>
<evidence type="ECO:0000313" key="2">
    <source>
        <dbReference type="EMBL" id="ESU70423.1"/>
    </source>
</evidence>
<protein>
    <submittedName>
        <fullName evidence="2">Uncharacterized protein</fullName>
    </submittedName>
</protein>
<gene>
    <name evidence="2" type="ORF">T260_19145</name>
</gene>
<feature type="compositionally biased region" description="Basic residues" evidence="1">
    <location>
        <begin position="1"/>
        <end position="19"/>
    </location>
</feature>
<evidence type="ECO:0000313" key="3">
    <source>
        <dbReference type="Proteomes" id="UP000018339"/>
    </source>
</evidence>
<evidence type="ECO:0000256" key="1">
    <source>
        <dbReference type="SAM" id="MobiDB-lite"/>
    </source>
</evidence>
<dbReference type="Proteomes" id="UP000018339">
    <property type="component" value="Unassembled WGS sequence"/>
</dbReference>
<organism evidence="2 3">
    <name type="scientific">Geobacillus thermopakistaniensis (strain MAS1)</name>
    <dbReference type="NCBI Taxonomy" id="1408282"/>
    <lineage>
        <taxon>Bacteria</taxon>
        <taxon>Bacillati</taxon>
        <taxon>Bacillota</taxon>
        <taxon>Bacilli</taxon>
        <taxon>Bacillales</taxon>
        <taxon>Anoxybacillaceae</taxon>
        <taxon>Geobacillus</taxon>
    </lineage>
</organism>
<dbReference type="AlphaFoldDB" id="A0A7U9P491"/>
<dbReference type="EMBL" id="AYSF01000114">
    <property type="protein sequence ID" value="ESU70423.1"/>
    <property type="molecule type" value="Genomic_DNA"/>
</dbReference>
<reference evidence="2 3" key="1">
    <citation type="journal article" date="2014" name="Genome Announc.">
        <title>Draft Genome Sequence of Geobacillus thermopakistaniensis Strain MAS1.</title>
        <authorList>
            <person name="Siddiqui M.A."/>
            <person name="Rashid N."/>
            <person name="Ayyampalayam S."/>
            <person name="Whitman W.B."/>
        </authorList>
    </citation>
    <scope>NUCLEOTIDE SEQUENCE [LARGE SCALE GENOMIC DNA]</scope>
    <source>
        <strain evidence="2 3">MAS1</strain>
    </source>
</reference>
<keyword evidence="3" id="KW-1185">Reference proteome</keyword>